<name>A0A5B7HWT2_PORTR</name>
<feature type="compositionally biased region" description="Basic and acidic residues" evidence="1">
    <location>
        <begin position="46"/>
        <end position="59"/>
    </location>
</feature>
<evidence type="ECO:0000256" key="1">
    <source>
        <dbReference type="SAM" id="MobiDB-lite"/>
    </source>
</evidence>
<evidence type="ECO:0000313" key="2">
    <source>
        <dbReference type="EMBL" id="MPC77531.1"/>
    </source>
</evidence>
<feature type="region of interest" description="Disordered" evidence="1">
    <location>
        <begin position="1"/>
        <end position="59"/>
    </location>
</feature>
<organism evidence="2 3">
    <name type="scientific">Portunus trituberculatus</name>
    <name type="common">Swimming crab</name>
    <name type="synonym">Neptunus trituberculatus</name>
    <dbReference type="NCBI Taxonomy" id="210409"/>
    <lineage>
        <taxon>Eukaryota</taxon>
        <taxon>Metazoa</taxon>
        <taxon>Ecdysozoa</taxon>
        <taxon>Arthropoda</taxon>
        <taxon>Crustacea</taxon>
        <taxon>Multicrustacea</taxon>
        <taxon>Malacostraca</taxon>
        <taxon>Eumalacostraca</taxon>
        <taxon>Eucarida</taxon>
        <taxon>Decapoda</taxon>
        <taxon>Pleocyemata</taxon>
        <taxon>Brachyura</taxon>
        <taxon>Eubrachyura</taxon>
        <taxon>Portunoidea</taxon>
        <taxon>Portunidae</taxon>
        <taxon>Portuninae</taxon>
        <taxon>Portunus</taxon>
    </lineage>
</organism>
<evidence type="ECO:0000313" key="3">
    <source>
        <dbReference type="Proteomes" id="UP000324222"/>
    </source>
</evidence>
<gene>
    <name evidence="2" type="ORF">E2C01_071988</name>
</gene>
<dbReference type="AlphaFoldDB" id="A0A5B7HWT2"/>
<dbReference type="Proteomes" id="UP000324222">
    <property type="component" value="Unassembled WGS sequence"/>
</dbReference>
<dbReference type="EMBL" id="VSRR010046075">
    <property type="protein sequence ID" value="MPC77531.1"/>
    <property type="molecule type" value="Genomic_DNA"/>
</dbReference>
<comment type="caution">
    <text evidence="2">The sequence shown here is derived from an EMBL/GenBank/DDBJ whole genome shotgun (WGS) entry which is preliminary data.</text>
</comment>
<keyword evidence="3" id="KW-1185">Reference proteome</keyword>
<reference evidence="2 3" key="1">
    <citation type="submission" date="2019-05" db="EMBL/GenBank/DDBJ databases">
        <title>Another draft genome of Portunus trituberculatus and its Hox gene families provides insights of decapod evolution.</title>
        <authorList>
            <person name="Jeong J.-H."/>
            <person name="Song I."/>
            <person name="Kim S."/>
            <person name="Choi T."/>
            <person name="Kim D."/>
            <person name="Ryu S."/>
            <person name="Kim W."/>
        </authorList>
    </citation>
    <scope>NUCLEOTIDE SEQUENCE [LARGE SCALE GENOMIC DNA]</scope>
    <source>
        <tissue evidence="2">Muscle</tissue>
    </source>
</reference>
<sequence>MADMNDAGITRMTDVNHGRRLSGGEKGKGAGDGGEVDMINRRAHQKPRETPDGKESPSV</sequence>
<protein>
    <submittedName>
        <fullName evidence="2">Uncharacterized protein</fullName>
    </submittedName>
</protein>
<proteinExistence type="predicted"/>
<feature type="compositionally biased region" description="Basic and acidic residues" evidence="1">
    <location>
        <begin position="14"/>
        <end position="29"/>
    </location>
</feature>
<accession>A0A5B7HWT2</accession>